<keyword evidence="3" id="KW-1185">Reference proteome</keyword>
<dbReference type="InterPro" id="IPR012654">
    <property type="entry name" value="CHP02391"/>
</dbReference>
<organism evidence="2 3">
    <name type="scientific">Streptomyces davaonensis (strain DSM 101723 / JCM 4913 / KCC S-0913 / 768)</name>
    <dbReference type="NCBI Taxonomy" id="1214101"/>
    <lineage>
        <taxon>Bacteria</taxon>
        <taxon>Bacillati</taxon>
        <taxon>Actinomycetota</taxon>
        <taxon>Actinomycetes</taxon>
        <taxon>Kitasatosporales</taxon>
        <taxon>Streptomycetaceae</taxon>
        <taxon>Streptomyces</taxon>
    </lineage>
</organism>
<dbReference type="AlphaFoldDB" id="K4R4T7"/>
<dbReference type="eggNOG" id="ENOG502ZAD4">
    <property type="taxonomic scope" value="Bacteria"/>
</dbReference>
<feature type="domain" description="Conserved hypothetical protein CHP02391" evidence="1">
    <location>
        <begin position="99"/>
        <end position="223"/>
    </location>
</feature>
<evidence type="ECO:0000313" key="2">
    <source>
        <dbReference type="EMBL" id="CCK28313.1"/>
    </source>
</evidence>
<dbReference type="Pfam" id="PF09509">
    <property type="entry name" value="Hypoth_Ymh"/>
    <property type="match status" value="1"/>
</dbReference>
<dbReference type="PATRIC" id="fig|1214101.3.peg.3986"/>
<name>K4R4T7_STRDJ</name>
<dbReference type="RefSeq" id="WP_015658666.1">
    <property type="nucleotide sequence ID" value="NC_020504.1"/>
</dbReference>
<dbReference type="HOGENOM" id="CLU_098644_0_0_11"/>
<gene>
    <name evidence="2" type="ORF">BN159_3934</name>
</gene>
<evidence type="ECO:0000313" key="3">
    <source>
        <dbReference type="Proteomes" id="UP000008043"/>
    </source>
</evidence>
<proteinExistence type="predicted"/>
<reference evidence="2 3" key="1">
    <citation type="journal article" date="2012" name="J. Bacteriol.">
        <title>Genome sequence of the bacterium Streptomyces davawensis JCM 4913 and heterologous production of the unique antibiotic roseoflavin.</title>
        <authorList>
            <person name="Jankowitsch F."/>
            <person name="Schwarz J."/>
            <person name="Ruckert C."/>
            <person name="Gust B."/>
            <person name="Szczepanowski R."/>
            <person name="Blom J."/>
            <person name="Pelzer S."/>
            <person name="Kalinowski J."/>
            <person name="Mack M."/>
        </authorList>
    </citation>
    <scope>NUCLEOTIDE SEQUENCE [LARGE SCALE GENOMIC DNA]</scope>
    <source>
        <strain evidence="3">DSM 101723 / JCM 4913 / KCC S-0913 / 768</strain>
    </source>
</reference>
<evidence type="ECO:0000259" key="1">
    <source>
        <dbReference type="Pfam" id="PF09509"/>
    </source>
</evidence>
<dbReference type="Proteomes" id="UP000008043">
    <property type="component" value="Chromosome"/>
</dbReference>
<dbReference type="KEGG" id="sdv:BN159_3934"/>
<accession>K4R4T7</accession>
<dbReference type="EMBL" id="HE971709">
    <property type="protein sequence ID" value="CCK28313.1"/>
    <property type="molecule type" value="Genomic_DNA"/>
</dbReference>
<sequence length="232" mass="26075">MRQQLEAFINLAARYEATERPGDYIGDEGLYAQLHRVEPTVKRILRLLDPELPDKINIDQMAGVAMARNEVQRGLGILADMDDWATRLLPDAPSLPADRLHPWVWEPAAPLWAAEARQDAVLAAARTVNRRLQQKLNRHDIGETDLCMQSFDLKEPVAGKPRLRFPGGRNTPTWRARQEGAKYLAAGAFLAIRNVAAHEDVVTWSEQEALEHLATLSVLARWIEECTVESAT</sequence>
<protein>
    <recommendedName>
        <fullName evidence="1">Conserved hypothetical protein CHP02391 domain-containing protein</fullName>
    </recommendedName>
</protein>
<dbReference type="OrthoDB" id="3189478at2"/>